<dbReference type="KEGG" id="cart:PA27867_2564"/>
<dbReference type="AlphaFoldDB" id="A0A1B1BLU2"/>
<dbReference type="EMBL" id="CP016282">
    <property type="protein sequence ID" value="ANP73508.1"/>
    <property type="molecule type" value="Genomic_DNA"/>
</dbReference>
<accession>A0A1B1BLU2</accession>
<name>A0A1B1BLU2_9MICO</name>
<dbReference type="PROSITE" id="PS51257">
    <property type="entry name" value="PROKAR_LIPOPROTEIN"/>
    <property type="match status" value="1"/>
</dbReference>
<dbReference type="Proteomes" id="UP000092582">
    <property type="component" value="Chromosome 1"/>
</dbReference>
<gene>
    <name evidence="1" type="ORF">PA27867_2564</name>
</gene>
<keyword evidence="2" id="KW-1185">Reference proteome</keyword>
<evidence type="ECO:0000313" key="1">
    <source>
        <dbReference type="EMBL" id="ANP73508.1"/>
    </source>
</evidence>
<evidence type="ECO:0000313" key="2">
    <source>
        <dbReference type="Proteomes" id="UP000092582"/>
    </source>
</evidence>
<organism evidence="1 2">
    <name type="scientific">Cryobacterium arcticum</name>
    <dbReference type="NCBI Taxonomy" id="670052"/>
    <lineage>
        <taxon>Bacteria</taxon>
        <taxon>Bacillati</taxon>
        <taxon>Actinomycetota</taxon>
        <taxon>Actinomycetes</taxon>
        <taxon>Micrococcales</taxon>
        <taxon>Microbacteriaceae</taxon>
        <taxon>Cryobacterium</taxon>
    </lineage>
</organism>
<reference evidence="1 2" key="1">
    <citation type="submission" date="2016-06" db="EMBL/GenBank/DDBJ databases">
        <title>Genome sequencing of Cryobacterium arcticum PAMC 27867.</title>
        <authorList>
            <person name="Lee J."/>
            <person name="Kim O.-S."/>
        </authorList>
    </citation>
    <scope>NUCLEOTIDE SEQUENCE [LARGE SCALE GENOMIC DNA]</scope>
    <source>
        <strain evidence="1 2">PAMC 27867</strain>
    </source>
</reference>
<proteinExistence type="predicted"/>
<sequence precursor="true">MRFMPRTARVSAHAAALLGAAAVCVLVSGCASIPGGNAKEADPAQIVDSHDCLAPNLIDWALPRHSRSTPDPEHPYAPKAGRVPEGFSPATAVRCDVTADIGDGQGFSVTAVTFAGDLAPLLAALAEPDDEDSNVACTENLELVPPLWLVDAAGRAINAHYPVDACHKTKPGVRDALAALTVADSTTLQLGQVQPLPTPVSDPITPSSP</sequence>
<protein>
    <recommendedName>
        <fullName evidence="3">DUF3558 domain-containing protein</fullName>
    </recommendedName>
</protein>
<dbReference type="STRING" id="670052.PA27867_2564"/>
<evidence type="ECO:0008006" key="3">
    <source>
        <dbReference type="Google" id="ProtNLM"/>
    </source>
</evidence>